<evidence type="ECO:0000256" key="1">
    <source>
        <dbReference type="ARBA" id="ARBA00008857"/>
    </source>
</evidence>
<dbReference type="Pfam" id="PF00589">
    <property type="entry name" value="Phage_integrase"/>
    <property type="match status" value="1"/>
</dbReference>
<dbReference type="InterPro" id="IPR013762">
    <property type="entry name" value="Integrase-like_cat_sf"/>
</dbReference>
<name>A0A096AJ67_9FIRM</name>
<keyword evidence="3" id="KW-0233">DNA recombination</keyword>
<proteinExistence type="inferred from homology"/>
<dbReference type="Gene3D" id="1.10.443.10">
    <property type="entry name" value="Intergrase catalytic core"/>
    <property type="match status" value="1"/>
</dbReference>
<accession>A0A096AJ67</accession>
<dbReference type="InterPro" id="IPR050090">
    <property type="entry name" value="Tyrosine_recombinase_XerCD"/>
</dbReference>
<dbReference type="PANTHER" id="PTHR30349">
    <property type="entry name" value="PHAGE INTEGRASE-RELATED"/>
    <property type="match status" value="1"/>
</dbReference>
<dbReference type="GO" id="GO:0006310">
    <property type="term" value="P:DNA recombination"/>
    <property type="evidence" value="ECO:0007669"/>
    <property type="project" value="UniProtKB-KW"/>
</dbReference>
<dbReference type="AlphaFoldDB" id="A0A096AJ67"/>
<dbReference type="InterPro" id="IPR002104">
    <property type="entry name" value="Integrase_catalytic"/>
</dbReference>
<evidence type="ECO:0000259" key="4">
    <source>
        <dbReference type="PROSITE" id="PS51898"/>
    </source>
</evidence>
<dbReference type="GO" id="GO:0003677">
    <property type="term" value="F:DNA binding"/>
    <property type="evidence" value="ECO:0007669"/>
    <property type="project" value="UniProtKB-KW"/>
</dbReference>
<dbReference type="GO" id="GO:0015074">
    <property type="term" value="P:DNA integration"/>
    <property type="evidence" value="ECO:0007669"/>
    <property type="project" value="InterPro"/>
</dbReference>
<reference evidence="5 6" key="1">
    <citation type="submission" date="2014-07" db="EMBL/GenBank/DDBJ databases">
        <authorList>
            <person name="McCorrison J."/>
            <person name="Sanka R."/>
            <person name="Torralba M."/>
            <person name="Gillis M."/>
            <person name="Haft D.H."/>
            <person name="Methe B."/>
            <person name="Sutton G."/>
            <person name="Nelson K.E."/>
        </authorList>
    </citation>
    <scope>NUCLEOTIDE SEQUENCE [LARGE SCALE GENOMIC DNA]</scope>
    <source>
        <strain evidence="5 6">DNF00314</strain>
    </source>
</reference>
<evidence type="ECO:0000313" key="5">
    <source>
        <dbReference type="EMBL" id="KGF46855.1"/>
    </source>
</evidence>
<protein>
    <recommendedName>
        <fullName evidence="4">Tyr recombinase domain-containing protein</fullName>
    </recommendedName>
</protein>
<dbReference type="EMBL" id="JRNT01000026">
    <property type="protein sequence ID" value="KGF46855.1"/>
    <property type="molecule type" value="Genomic_DNA"/>
</dbReference>
<sequence>MRRANGTGSVYKRSDKKRRKPYIAVITIGTNQETGKPIRKSLGSFEKATEARRAIDQYTANPQQFMAKDITFGKMWDLMIKQKENLGVSSAANYNMTKNRCGHIWNIPIQNLKLIHLQDIVDTCGLSSASKRQMKVTLNAVFSLAYANDYIQKNYAELIQLPTLEKSNIHKPFTSEEMQILWQHTDIDVVCMNLCYCYTGARPIELMEMRVENVNLTERYMVGGVKTAAGKNRKIPIADCIYPFIKRWYEAKRFQRRFLFPINTASTMRYQMAKIWPEIGIGPHRAHDGRHTFITLASNYEVEEVLVKRIVGHSQGRNVTQDVYTHKTQDQLLRAVNSLPFGPEMVIDPHEKVVATARKKA</sequence>
<comment type="caution">
    <text evidence="5">The sequence shown here is derived from an EMBL/GenBank/DDBJ whole genome shotgun (WGS) entry which is preliminary data.</text>
</comment>
<dbReference type="PROSITE" id="PS51898">
    <property type="entry name" value="TYR_RECOMBINASE"/>
    <property type="match status" value="1"/>
</dbReference>
<dbReference type="RefSeq" id="WP_038152942.1">
    <property type="nucleotide sequence ID" value="NZ_JRNT01000026.1"/>
</dbReference>
<gene>
    <name evidence="5" type="ORF">HMPREF0872_06920</name>
</gene>
<dbReference type="PANTHER" id="PTHR30349:SF64">
    <property type="entry name" value="PROPHAGE INTEGRASE INTD-RELATED"/>
    <property type="match status" value="1"/>
</dbReference>
<dbReference type="InterPro" id="IPR010998">
    <property type="entry name" value="Integrase_recombinase_N"/>
</dbReference>
<dbReference type="SUPFAM" id="SSF56349">
    <property type="entry name" value="DNA breaking-rejoining enzymes"/>
    <property type="match status" value="1"/>
</dbReference>
<keyword evidence="6" id="KW-1185">Reference proteome</keyword>
<dbReference type="eggNOG" id="COG0582">
    <property type="taxonomic scope" value="Bacteria"/>
</dbReference>
<evidence type="ECO:0000256" key="3">
    <source>
        <dbReference type="ARBA" id="ARBA00023172"/>
    </source>
</evidence>
<feature type="domain" description="Tyr recombinase" evidence="4">
    <location>
        <begin position="168"/>
        <end position="337"/>
    </location>
</feature>
<comment type="similarity">
    <text evidence="1">Belongs to the 'phage' integrase family.</text>
</comment>
<organism evidence="5 6">
    <name type="scientific">Veillonella montpellierensis DNF00314</name>
    <dbReference type="NCBI Taxonomy" id="1401067"/>
    <lineage>
        <taxon>Bacteria</taxon>
        <taxon>Bacillati</taxon>
        <taxon>Bacillota</taxon>
        <taxon>Negativicutes</taxon>
        <taxon>Veillonellales</taxon>
        <taxon>Veillonellaceae</taxon>
        <taxon>Veillonella</taxon>
    </lineage>
</organism>
<dbReference type="Proteomes" id="UP000029628">
    <property type="component" value="Unassembled WGS sequence"/>
</dbReference>
<evidence type="ECO:0000256" key="2">
    <source>
        <dbReference type="ARBA" id="ARBA00023125"/>
    </source>
</evidence>
<dbReference type="InterPro" id="IPR011010">
    <property type="entry name" value="DNA_brk_join_enz"/>
</dbReference>
<dbReference type="Gene3D" id="1.10.150.130">
    <property type="match status" value="1"/>
</dbReference>
<keyword evidence="2" id="KW-0238">DNA-binding</keyword>
<evidence type="ECO:0000313" key="6">
    <source>
        <dbReference type="Proteomes" id="UP000029628"/>
    </source>
</evidence>